<dbReference type="AlphaFoldDB" id="A0A833PKS8"/>
<dbReference type="Gene3D" id="2.60.40.2500">
    <property type="match status" value="1"/>
</dbReference>
<dbReference type="Pfam" id="PF03524">
    <property type="entry name" value="CagX"/>
    <property type="match status" value="1"/>
</dbReference>
<evidence type="ECO:0000256" key="2">
    <source>
        <dbReference type="ARBA" id="ARBA00022729"/>
    </source>
</evidence>
<name>A0A833PKS8_ACIBZ</name>
<evidence type="ECO:0000256" key="3">
    <source>
        <dbReference type="SAM" id="SignalP"/>
    </source>
</evidence>
<feature type="signal peptide" evidence="3">
    <location>
        <begin position="1"/>
        <end position="18"/>
    </location>
</feature>
<reference evidence="5" key="1">
    <citation type="journal article" date="2020" name="MBio">
        <title>Horizontal gene transfer to a defensive symbiont with a reduced genome amongst a multipartite beetle microbiome.</title>
        <authorList>
            <person name="Waterworth S.C."/>
            <person name="Florez L.V."/>
            <person name="Rees E.R."/>
            <person name="Hertweck C."/>
            <person name="Kaltenpoth M."/>
            <person name="Kwan J.C."/>
        </authorList>
    </citation>
    <scope>NUCLEOTIDE SEQUENCE [LARGE SCALE GENOMIC DNA]</scope>
</reference>
<proteinExistence type="inferred from homology"/>
<dbReference type="InterPro" id="IPR033645">
    <property type="entry name" value="VirB9/CagX/TrbG_C"/>
</dbReference>
<gene>
    <name evidence="4" type="primary">ptlF</name>
    <name evidence="4" type="ORF">GAK29_00210</name>
</gene>
<comment type="caution">
    <text evidence="4">The sequence shown here is derived from an EMBL/GenBank/DDBJ whole genome shotgun (WGS) entry which is preliminary data.</text>
</comment>
<accession>A0A833PKS8</accession>
<dbReference type="InterPro" id="IPR010258">
    <property type="entry name" value="Conjugal_tfr_TrbG/VirB9/CagX"/>
</dbReference>
<evidence type="ECO:0000313" key="5">
    <source>
        <dbReference type="Proteomes" id="UP000490535"/>
    </source>
</evidence>
<dbReference type="Proteomes" id="UP000490535">
    <property type="component" value="Unassembled WGS sequence"/>
</dbReference>
<protein>
    <submittedName>
        <fullName evidence="4">Type IV secretion system protein PtlF</fullName>
    </submittedName>
</protein>
<dbReference type="NCBIfam" id="TIGR02775">
    <property type="entry name" value="TrbG_Ti"/>
    <property type="match status" value="1"/>
</dbReference>
<feature type="chain" id="PRO_5032669210" evidence="3">
    <location>
        <begin position="19"/>
        <end position="331"/>
    </location>
</feature>
<evidence type="ECO:0000256" key="1">
    <source>
        <dbReference type="ARBA" id="ARBA00006135"/>
    </source>
</evidence>
<dbReference type="InterPro" id="IPR014142">
    <property type="entry name" value="TrbG_Ti"/>
</dbReference>
<evidence type="ECO:0000313" key="4">
    <source>
        <dbReference type="EMBL" id="KAF1028114.1"/>
    </source>
</evidence>
<sequence>MKKLISLLALSASMTTIAAEPADLSNDGGMLAQQAAILNQLQPQLANLTNPNGGALVASSTNNMPTNYLNGINSNLKPKEAKGAALSYEWMNKSDMPGRGDAGAVMFQFGASMPALVCAPMYACAIRLEPGETMTQMDAGDAVRWKITPSVTGSGENTTTYLIVKATDSGLSTNLTVTTDRRLYVIKLVSRIDDWMPLVAFNYPEDQKRAMERYQAQVKAVRDATIMSDGGNVSGLDFGFKMRGDNPSWKPLRVYTDGAKTFIQFSKKVSSSNQELPTLLSVGSDDKEQLINYRLVGDRFVVDSVIDRAMLISGVGRKQVKVDIIRDERGN</sequence>
<organism evidence="4 5">
    <name type="scientific">Acinetobacter bereziniae</name>
    <name type="common">Acinetobacter genomosp. 10</name>
    <dbReference type="NCBI Taxonomy" id="106648"/>
    <lineage>
        <taxon>Bacteria</taxon>
        <taxon>Pseudomonadati</taxon>
        <taxon>Pseudomonadota</taxon>
        <taxon>Gammaproteobacteria</taxon>
        <taxon>Moraxellales</taxon>
        <taxon>Moraxellaceae</taxon>
        <taxon>Acinetobacter</taxon>
    </lineage>
</organism>
<dbReference type="CDD" id="cd06911">
    <property type="entry name" value="VirB9_CagX_TrbG"/>
    <property type="match status" value="1"/>
</dbReference>
<keyword evidence="2 3" id="KW-0732">Signal</keyword>
<comment type="similarity">
    <text evidence="1">Belongs to the TrbG/VirB9 family.</text>
</comment>
<dbReference type="EMBL" id="WNDP01000003">
    <property type="protein sequence ID" value="KAF1028114.1"/>
    <property type="molecule type" value="Genomic_DNA"/>
</dbReference>
<dbReference type="InterPro" id="IPR038161">
    <property type="entry name" value="VirB9/CagX/TrbG_C_sf"/>
</dbReference>